<dbReference type="GO" id="GO:0004777">
    <property type="term" value="F:succinate-semialdehyde dehydrogenase (NAD+) activity"/>
    <property type="evidence" value="ECO:0007669"/>
    <property type="project" value="TreeGrafter"/>
</dbReference>
<comment type="caution">
    <text evidence="5">The sequence shown here is derived from an EMBL/GenBank/DDBJ whole genome shotgun (WGS) entry which is preliminary data.</text>
</comment>
<dbReference type="Proteomes" id="UP000258309">
    <property type="component" value="Unassembled WGS sequence"/>
</dbReference>
<name>A0A3E2H2F8_SCYLI</name>
<protein>
    <recommendedName>
        <fullName evidence="4">Aldehyde dehydrogenase domain-containing protein</fullName>
    </recommendedName>
</protein>
<dbReference type="AlphaFoldDB" id="A0A3E2H2F8"/>
<evidence type="ECO:0000259" key="4">
    <source>
        <dbReference type="Pfam" id="PF00171"/>
    </source>
</evidence>
<keyword evidence="3" id="KW-0560">Oxidoreductase</keyword>
<dbReference type="STRING" id="5539.A0A3E2H2F8"/>
<dbReference type="OMA" id="CPTNDAS"/>
<organism evidence="5 6">
    <name type="scientific">Scytalidium lignicola</name>
    <name type="common">Hyphomycete</name>
    <dbReference type="NCBI Taxonomy" id="5539"/>
    <lineage>
        <taxon>Eukaryota</taxon>
        <taxon>Fungi</taxon>
        <taxon>Dikarya</taxon>
        <taxon>Ascomycota</taxon>
        <taxon>Pezizomycotina</taxon>
        <taxon>Leotiomycetes</taxon>
        <taxon>Leotiomycetes incertae sedis</taxon>
        <taxon>Scytalidium</taxon>
    </lineage>
</organism>
<feature type="domain" description="Aldehyde dehydrogenase" evidence="4">
    <location>
        <begin position="40"/>
        <end position="503"/>
    </location>
</feature>
<evidence type="ECO:0000313" key="6">
    <source>
        <dbReference type="Proteomes" id="UP000258309"/>
    </source>
</evidence>
<dbReference type="InterPro" id="IPR050740">
    <property type="entry name" value="Aldehyde_DH_Superfamily"/>
</dbReference>
<dbReference type="EMBL" id="NCSJ02000199">
    <property type="protein sequence ID" value="RFU27574.1"/>
    <property type="molecule type" value="Genomic_DNA"/>
</dbReference>
<evidence type="ECO:0000256" key="1">
    <source>
        <dbReference type="ARBA" id="ARBA00005176"/>
    </source>
</evidence>
<sequence length="512" mass="55816">MTVKLPFEPRLLGLNAEAPRLRQLKNPELFKDKSYVNGTWQEAKSGKRFDVVDPGTGKVWASAPDNNVEDVDVAVAAAHEAFQSYKKVTARTRARWLLKWDELIRDNKDDLAKIITHETGKPISESIGEIDYALGFTWWFAGEAERINGTIQPASFPNRRVFTVKQPIGVAAALVPWNFPVAMILRKAGAALAAGCPMIVKPSPETPLSVLTLAYLAEKAGFPKGVFSVLPTSMENTPPLSEALCKHPLIKKVTFTGSTRVGKLVARLCSDGLKKVTLELGGNCPVLIFDDADLTQAVDALMALKWRHAGQACITANRVYVQKGVYQKFTNILKERTAKLVVGHGADSKTTMGPVTTDRSLDKATAHVEDAKAHGANIILGGNKITDKGGYFFEPTIITDAKKEMLITREESFAPVLALYQFDTEEEAVAQANDTSMGLASYFFTKDVDRTWRLLENLEAGMIGMNTGNSSAAESPFGGIKESGYGKESGKDVAINEYLITKTGTLTLTGHY</sequence>
<dbReference type="FunFam" id="3.40.309.10:FF:000004">
    <property type="entry name" value="Succinate-semialdehyde dehydrogenase I"/>
    <property type="match status" value="1"/>
</dbReference>
<keyword evidence="6" id="KW-1185">Reference proteome</keyword>
<reference evidence="5 6" key="1">
    <citation type="submission" date="2018-05" db="EMBL/GenBank/DDBJ databases">
        <title>Draft genome sequence of Scytalidium lignicola DSM 105466, a ubiquitous saprotrophic fungus.</title>
        <authorList>
            <person name="Buettner E."/>
            <person name="Gebauer A.M."/>
            <person name="Hofrichter M."/>
            <person name="Liers C."/>
            <person name="Kellner H."/>
        </authorList>
    </citation>
    <scope>NUCLEOTIDE SEQUENCE [LARGE SCALE GENOMIC DNA]</scope>
    <source>
        <strain evidence="5 6">DSM 105466</strain>
    </source>
</reference>
<dbReference type="FunFam" id="3.40.605.10:FF:000023">
    <property type="entry name" value="Succinate-semialdehyde dehydrogenase (Eurofung)"/>
    <property type="match status" value="1"/>
</dbReference>
<accession>A0A3E2H2F8</accession>
<evidence type="ECO:0000256" key="3">
    <source>
        <dbReference type="ARBA" id="ARBA00023002"/>
    </source>
</evidence>
<dbReference type="PANTHER" id="PTHR43353">
    <property type="entry name" value="SUCCINATE-SEMIALDEHYDE DEHYDROGENASE, MITOCHONDRIAL"/>
    <property type="match status" value="1"/>
</dbReference>
<dbReference type="CDD" id="cd07103">
    <property type="entry name" value="ALDH_F5_SSADH_GabD"/>
    <property type="match status" value="1"/>
</dbReference>
<dbReference type="InterPro" id="IPR015590">
    <property type="entry name" value="Aldehyde_DH_dom"/>
</dbReference>
<dbReference type="GO" id="GO:0009450">
    <property type="term" value="P:gamma-aminobutyric acid catabolic process"/>
    <property type="evidence" value="ECO:0007669"/>
    <property type="project" value="TreeGrafter"/>
</dbReference>
<comment type="similarity">
    <text evidence="2">Belongs to the aldehyde dehydrogenase family.</text>
</comment>
<proteinExistence type="inferred from homology"/>
<dbReference type="Gene3D" id="3.40.309.10">
    <property type="entry name" value="Aldehyde Dehydrogenase, Chain A, domain 2"/>
    <property type="match status" value="1"/>
</dbReference>
<dbReference type="GO" id="GO:0005737">
    <property type="term" value="C:cytoplasm"/>
    <property type="evidence" value="ECO:0007669"/>
    <property type="project" value="TreeGrafter"/>
</dbReference>
<dbReference type="PANTHER" id="PTHR43353:SF7">
    <property type="entry name" value="SUCCINATE SEMIALDEHYDE DEHYDROGENASE (EUROFUNG)"/>
    <property type="match status" value="1"/>
</dbReference>
<evidence type="ECO:0000256" key="2">
    <source>
        <dbReference type="ARBA" id="ARBA00009986"/>
    </source>
</evidence>
<dbReference type="InterPro" id="IPR016161">
    <property type="entry name" value="Ald_DH/histidinol_DH"/>
</dbReference>
<feature type="non-terminal residue" evidence="5">
    <location>
        <position position="1"/>
    </location>
</feature>
<dbReference type="InterPro" id="IPR016162">
    <property type="entry name" value="Ald_DH_N"/>
</dbReference>
<dbReference type="Pfam" id="PF00171">
    <property type="entry name" value="Aldedh"/>
    <property type="match status" value="1"/>
</dbReference>
<dbReference type="Gene3D" id="3.40.605.10">
    <property type="entry name" value="Aldehyde Dehydrogenase, Chain A, domain 1"/>
    <property type="match status" value="1"/>
</dbReference>
<evidence type="ECO:0000313" key="5">
    <source>
        <dbReference type="EMBL" id="RFU27574.1"/>
    </source>
</evidence>
<comment type="pathway">
    <text evidence="1">Amino-acid degradation; 4-aminobutanoate degradation.</text>
</comment>
<dbReference type="OrthoDB" id="310895at2759"/>
<dbReference type="SUPFAM" id="SSF53720">
    <property type="entry name" value="ALDH-like"/>
    <property type="match status" value="1"/>
</dbReference>
<gene>
    <name evidence="5" type="ORF">B7463_g8749</name>
</gene>
<dbReference type="InterPro" id="IPR016163">
    <property type="entry name" value="Ald_DH_C"/>
</dbReference>
<feature type="non-terminal residue" evidence="5">
    <location>
        <position position="512"/>
    </location>
</feature>